<dbReference type="Gene3D" id="1.10.3810.10">
    <property type="entry name" value="Biosynthetic peptidoglycan transglycosylase-like"/>
    <property type="match status" value="1"/>
</dbReference>
<dbReference type="AlphaFoldDB" id="A0A1W6LGD6"/>
<proteinExistence type="predicted"/>
<dbReference type="Pfam" id="PF00912">
    <property type="entry name" value="Transgly"/>
    <property type="match status" value="1"/>
</dbReference>
<dbReference type="EMBL" id="CP015118">
    <property type="protein sequence ID" value="ARN23325.1"/>
    <property type="molecule type" value="Genomic_DNA"/>
</dbReference>
<dbReference type="Proteomes" id="UP000193427">
    <property type="component" value="Chromosome"/>
</dbReference>
<dbReference type="InterPro" id="IPR001264">
    <property type="entry name" value="Glyco_trans_51"/>
</dbReference>
<evidence type="ECO:0000313" key="2">
    <source>
        <dbReference type="Proteomes" id="UP000193427"/>
    </source>
</evidence>
<gene>
    <name evidence="1" type="ORF">A4W93_27360</name>
</gene>
<accession>A0A1W6LGD6</accession>
<evidence type="ECO:0000313" key="1">
    <source>
        <dbReference type="EMBL" id="ARN23325.1"/>
    </source>
</evidence>
<dbReference type="RefSeq" id="WP_085753642.1">
    <property type="nucleotide sequence ID" value="NZ_BSPR01000017.1"/>
</dbReference>
<dbReference type="GO" id="GO:0016020">
    <property type="term" value="C:membrane"/>
    <property type="evidence" value="ECO:0007669"/>
    <property type="project" value="InterPro"/>
</dbReference>
<dbReference type="InterPro" id="IPR023346">
    <property type="entry name" value="Lysozyme-like_dom_sf"/>
</dbReference>
<dbReference type="PANTHER" id="PTHR30400:SF0">
    <property type="entry name" value="BIOSYNTHETIC PEPTIDOGLYCAN TRANSGLYCOSYLASE"/>
    <property type="match status" value="1"/>
</dbReference>
<reference evidence="1 2" key="1">
    <citation type="submission" date="2016-04" db="EMBL/GenBank/DDBJ databases">
        <title>Complete genome sequence of natural rubber-degrading, novel Gram-negative bacterium, Rhizobacter gummiphilus strain NS21.</title>
        <authorList>
            <person name="Tabata M."/>
            <person name="Kasai D."/>
            <person name="Fukuda M."/>
        </authorList>
    </citation>
    <scope>NUCLEOTIDE SEQUENCE [LARGE SCALE GENOMIC DNA]</scope>
    <source>
        <strain evidence="1 2">NS21</strain>
    </source>
</reference>
<dbReference type="KEGG" id="rgu:A4W93_27360"/>
<organism evidence="1 2">
    <name type="scientific">Piscinibacter gummiphilus</name>
    <dbReference type="NCBI Taxonomy" id="946333"/>
    <lineage>
        <taxon>Bacteria</taxon>
        <taxon>Pseudomonadati</taxon>
        <taxon>Pseudomonadota</taxon>
        <taxon>Betaproteobacteria</taxon>
        <taxon>Burkholderiales</taxon>
        <taxon>Sphaerotilaceae</taxon>
        <taxon>Piscinibacter</taxon>
    </lineage>
</organism>
<dbReference type="GO" id="GO:0016763">
    <property type="term" value="F:pentosyltransferase activity"/>
    <property type="evidence" value="ECO:0007669"/>
    <property type="project" value="InterPro"/>
</dbReference>
<keyword evidence="2" id="KW-1185">Reference proteome</keyword>
<dbReference type="OrthoDB" id="8835701at2"/>
<sequence>MKTWALRILVAMGLLATTAALLLAMALHALRPAEGEWRQRVRVGPVSAELSVPALWRVATHPMVLGLAADRTWGTPVGPVRWQASPKAGQWFAVCAPCSLRRPEWGDEPLTVSRVEFTLEHGIDGQVRGGVVIGDAPNAVIGRWTFAMNRADAVLDFTFTDVPLADAYGVLAAVVPETAQAQIDGRLDVKGALRLPSRTMTVTPKVTGFRVSGLGTERLAAAELACGAAPAAGFGRWLPRAVIAAEDQRFHEHTGFDATEMAAAWSTNQARGGVVRGGSTLSQQLAKLVYTGDGRSPVRKLRELLYAVELDRTLGKARVLNLYLALAPWGERHCGATAAARHYLHKDPARLTPIEAAWLASLLHNPDRERAKLASEGRVNVARVDWVMDQMRPAPRARDRVPAGAWLPPS</sequence>
<dbReference type="STRING" id="946333.A4W93_27360"/>
<protein>
    <submittedName>
        <fullName evidence="1">Uncharacterized protein</fullName>
    </submittedName>
</protein>
<dbReference type="InterPro" id="IPR011812">
    <property type="entry name" value="Pep_trsgly"/>
</dbReference>
<dbReference type="InterPro" id="IPR036950">
    <property type="entry name" value="PBP_transglycosylase"/>
</dbReference>
<dbReference type="GO" id="GO:0009274">
    <property type="term" value="C:peptidoglycan-based cell wall"/>
    <property type="evidence" value="ECO:0007669"/>
    <property type="project" value="InterPro"/>
</dbReference>
<dbReference type="GO" id="GO:0009252">
    <property type="term" value="P:peptidoglycan biosynthetic process"/>
    <property type="evidence" value="ECO:0007669"/>
    <property type="project" value="InterPro"/>
</dbReference>
<dbReference type="PANTHER" id="PTHR30400">
    <property type="entry name" value="MONOFUNCTIONAL BIOSYNTHETIC PEPTIDOGLYCAN TRANSGLYCOSYLASE"/>
    <property type="match status" value="1"/>
</dbReference>
<name>A0A1W6LGD6_9BURK</name>
<dbReference type="SUPFAM" id="SSF53955">
    <property type="entry name" value="Lysozyme-like"/>
    <property type="match status" value="1"/>
</dbReference>